<evidence type="ECO:0000313" key="11">
    <source>
        <dbReference type="Proteomes" id="UP000032633"/>
    </source>
</evidence>
<name>A0A0D5NQI5_9BACL</name>
<keyword evidence="3" id="KW-0479">Metal-binding</keyword>
<dbReference type="KEGG" id="pbj:VN24_05640"/>
<accession>A0A0D5NQI5</accession>
<dbReference type="PROSITE" id="PS51296">
    <property type="entry name" value="RIESKE"/>
    <property type="match status" value="1"/>
</dbReference>
<evidence type="ECO:0000256" key="6">
    <source>
        <dbReference type="ARBA" id="ARBA00023004"/>
    </source>
</evidence>
<keyword evidence="6" id="KW-0408">Iron</keyword>
<dbReference type="GO" id="GO:0051213">
    <property type="term" value="F:dioxygenase activity"/>
    <property type="evidence" value="ECO:0007669"/>
    <property type="project" value="UniProtKB-KW"/>
</dbReference>
<dbReference type="Pfam" id="PF00355">
    <property type="entry name" value="Rieske"/>
    <property type="match status" value="1"/>
</dbReference>
<gene>
    <name evidence="10" type="ORF">VN24_05640</name>
</gene>
<evidence type="ECO:0000256" key="7">
    <source>
        <dbReference type="ARBA" id="ARBA00023014"/>
    </source>
</evidence>
<evidence type="ECO:0000256" key="3">
    <source>
        <dbReference type="ARBA" id="ARBA00022723"/>
    </source>
</evidence>
<dbReference type="GO" id="GO:0004497">
    <property type="term" value="F:monooxygenase activity"/>
    <property type="evidence" value="ECO:0007669"/>
    <property type="project" value="UniProtKB-ARBA"/>
</dbReference>
<dbReference type="CDD" id="cd03469">
    <property type="entry name" value="Rieske_RO_Alpha_N"/>
    <property type="match status" value="1"/>
</dbReference>
<dbReference type="OrthoDB" id="9800776at2"/>
<dbReference type="InterPro" id="IPR015881">
    <property type="entry name" value="ARHD_Rieske_2Fe_2S"/>
</dbReference>
<dbReference type="Proteomes" id="UP000032633">
    <property type="component" value="Chromosome"/>
</dbReference>
<dbReference type="Gene3D" id="2.102.10.10">
    <property type="entry name" value="Rieske [2Fe-2S] iron-sulphur domain"/>
    <property type="match status" value="1"/>
</dbReference>
<organism evidence="10 11">
    <name type="scientific">Paenibacillus beijingensis</name>
    <dbReference type="NCBI Taxonomy" id="1126833"/>
    <lineage>
        <taxon>Bacteria</taxon>
        <taxon>Bacillati</taxon>
        <taxon>Bacillota</taxon>
        <taxon>Bacilli</taxon>
        <taxon>Bacillales</taxon>
        <taxon>Paenibacillaceae</taxon>
        <taxon>Paenibacillus</taxon>
    </lineage>
</organism>
<dbReference type="GO" id="GO:0051537">
    <property type="term" value="F:2 iron, 2 sulfur cluster binding"/>
    <property type="evidence" value="ECO:0007669"/>
    <property type="project" value="UniProtKB-KW"/>
</dbReference>
<reference evidence="10 11" key="1">
    <citation type="journal article" date="2015" name="J. Biotechnol.">
        <title>Complete genome sequence of Paenibacillus beijingensis 7188(T) (=DSM 24997(T)), a novel rhizobacterium from jujube garden soil.</title>
        <authorList>
            <person name="Kwak Y."/>
            <person name="Shin J.H."/>
        </authorList>
    </citation>
    <scope>NUCLEOTIDE SEQUENCE [LARGE SCALE GENOMIC DNA]</scope>
    <source>
        <strain evidence="10 11">DSM 24997</strain>
    </source>
</reference>
<dbReference type="InterPro" id="IPR017941">
    <property type="entry name" value="Rieske_2Fe-2S"/>
</dbReference>
<keyword evidence="7" id="KW-0411">Iron-sulfur</keyword>
<dbReference type="Gene3D" id="3.90.380.10">
    <property type="entry name" value="Naphthalene 1,2-dioxygenase Alpha Subunit, Chain A, domain 1"/>
    <property type="match status" value="1"/>
</dbReference>
<sequence length="426" mass="49263">METKQLQTSLSEPLIIMDEDKNVFKVNRKVFTDMDIFEMEKKKIFDKCWFYLGHESELPKPGDFINRRVAGRPLIFTKDSDGNINVFSNACPHRGSIVCREHKGNSKTFQCFYHAWTFNNKGKLVGMPGKDAYPSDFNCDESMNLQKVPRMENYKGFYFVNFDYHAMSLEDYLGNAKEYFDLVVDQAETGLEVFGEGSQEYSMRCNWKLLSENAVDNYHTHPTHKTYFDFLNNTNIKVSEEPMHGVGRDLGNGHGVMEYASPWGRPVAKWIPAWGEEGKKELDEKMELLIARVGEERAQRIAKRNRNVIVFPNMIISDIMSLTVRTFFPVSPDYMEISIWAMAPKEEGADMKGKRLNNLVEFVGPGGFGTPDDIEALELCQEGYKNNKEVQWNDISKGMIKETPSFDDELQMRAFWKQYNEIMTKE</sequence>
<dbReference type="InterPro" id="IPR015879">
    <property type="entry name" value="Ring_hydroxy_dOase_asu_C_dom"/>
</dbReference>
<evidence type="ECO:0000256" key="2">
    <source>
        <dbReference type="ARBA" id="ARBA00022714"/>
    </source>
</evidence>
<dbReference type="InterPro" id="IPR001663">
    <property type="entry name" value="Rng_hydr_dOase-A"/>
</dbReference>
<dbReference type="PROSITE" id="PS00570">
    <property type="entry name" value="RING_HYDROXYL_ALPHA"/>
    <property type="match status" value="1"/>
</dbReference>
<evidence type="ECO:0000256" key="8">
    <source>
        <dbReference type="ARBA" id="ARBA00023027"/>
    </source>
</evidence>
<proteinExistence type="inferred from homology"/>
<keyword evidence="5" id="KW-0560">Oxidoreductase</keyword>
<evidence type="ECO:0000256" key="4">
    <source>
        <dbReference type="ARBA" id="ARBA00022964"/>
    </source>
</evidence>
<keyword evidence="8" id="KW-0520">NAD</keyword>
<feature type="domain" description="Rieske" evidence="9">
    <location>
        <begin position="50"/>
        <end position="135"/>
    </location>
</feature>
<keyword evidence="4 10" id="KW-0223">Dioxygenase</keyword>
<dbReference type="PATRIC" id="fig|1126833.4.peg.1221"/>
<dbReference type="CDD" id="cd08879">
    <property type="entry name" value="RHO_alpha_C_AntDO-like"/>
    <property type="match status" value="1"/>
</dbReference>
<dbReference type="PANTHER" id="PTHR43756:SF1">
    <property type="entry name" value="3-PHENYLPROPIONATE_CINNAMIC ACID DIOXYGENASE SUBUNIT ALPHA"/>
    <property type="match status" value="1"/>
</dbReference>
<dbReference type="Pfam" id="PF00848">
    <property type="entry name" value="Ring_hydroxyl_A"/>
    <property type="match status" value="1"/>
</dbReference>
<dbReference type="SUPFAM" id="SSF55961">
    <property type="entry name" value="Bet v1-like"/>
    <property type="match status" value="1"/>
</dbReference>
<evidence type="ECO:0000313" key="10">
    <source>
        <dbReference type="EMBL" id="AJY77531.1"/>
    </source>
</evidence>
<comment type="similarity">
    <text evidence="1">Belongs to the bacterial ring-hydroxylating dioxygenase alpha subunit family.</text>
</comment>
<keyword evidence="2" id="KW-0001">2Fe-2S</keyword>
<dbReference type="EMBL" id="CP011058">
    <property type="protein sequence ID" value="AJY77531.1"/>
    <property type="molecule type" value="Genomic_DNA"/>
</dbReference>
<dbReference type="AlphaFoldDB" id="A0A0D5NQI5"/>
<keyword evidence="11" id="KW-1185">Reference proteome</keyword>
<dbReference type="InterPro" id="IPR036922">
    <property type="entry name" value="Rieske_2Fe-2S_sf"/>
</dbReference>
<dbReference type="GO" id="GO:0005506">
    <property type="term" value="F:iron ion binding"/>
    <property type="evidence" value="ECO:0007669"/>
    <property type="project" value="InterPro"/>
</dbReference>
<dbReference type="PANTHER" id="PTHR43756">
    <property type="entry name" value="CHOLINE MONOOXYGENASE, CHLOROPLASTIC"/>
    <property type="match status" value="1"/>
</dbReference>
<evidence type="ECO:0000256" key="1">
    <source>
        <dbReference type="ARBA" id="ARBA00008751"/>
    </source>
</evidence>
<evidence type="ECO:0000256" key="5">
    <source>
        <dbReference type="ARBA" id="ARBA00023002"/>
    </source>
</evidence>
<dbReference type="PRINTS" id="PR00090">
    <property type="entry name" value="RNGDIOXGNASE"/>
</dbReference>
<evidence type="ECO:0000259" key="9">
    <source>
        <dbReference type="PROSITE" id="PS51296"/>
    </source>
</evidence>
<dbReference type="GO" id="GO:0016705">
    <property type="term" value="F:oxidoreductase activity, acting on paired donors, with incorporation or reduction of molecular oxygen"/>
    <property type="evidence" value="ECO:0007669"/>
    <property type="project" value="UniProtKB-ARBA"/>
</dbReference>
<dbReference type="SUPFAM" id="SSF50022">
    <property type="entry name" value="ISP domain"/>
    <property type="match status" value="1"/>
</dbReference>
<protein>
    <submittedName>
        <fullName evidence="10">p-cumate dioxygenase</fullName>
    </submittedName>
</protein>
<dbReference type="STRING" id="1126833.VN24_05640"/>
<reference evidence="11" key="2">
    <citation type="submission" date="2015-03" db="EMBL/GenBank/DDBJ databases">
        <title>Genome sequence of Paenibacillus beijingensis strain DSM 24997T.</title>
        <authorList>
            <person name="Kwak Y."/>
            <person name="Shin J.-H."/>
        </authorList>
    </citation>
    <scope>NUCLEOTIDE SEQUENCE [LARGE SCALE GENOMIC DNA]</scope>
    <source>
        <strain evidence="11">DSM 24997</strain>
    </source>
</reference>
<dbReference type="HOGENOM" id="CLU_026244_4_0_9"/>